<name>A0A369XMY1_9PROT</name>
<proteinExistence type="predicted"/>
<dbReference type="EMBL" id="QPGA01000101">
    <property type="protein sequence ID" value="RDE48738.1"/>
    <property type="molecule type" value="Genomic_DNA"/>
</dbReference>
<evidence type="ECO:0000313" key="1">
    <source>
        <dbReference type="EMBL" id="RDE48738.1"/>
    </source>
</evidence>
<dbReference type="Proteomes" id="UP000253831">
    <property type="component" value="Unassembled WGS sequence"/>
</dbReference>
<gene>
    <name evidence="1" type="ORF">DVS81_20485</name>
</gene>
<dbReference type="Pfam" id="PF02635">
    <property type="entry name" value="DsrE"/>
    <property type="match status" value="1"/>
</dbReference>
<evidence type="ECO:0000313" key="2">
    <source>
        <dbReference type="Proteomes" id="UP000253831"/>
    </source>
</evidence>
<dbReference type="InterPro" id="IPR003787">
    <property type="entry name" value="Sulphur_relay_DsrE/F-like"/>
</dbReference>
<dbReference type="SUPFAM" id="SSF75169">
    <property type="entry name" value="DsrEFH-like"/>
    <property type="match status" value="1"/>
</dbReference>
<comment type="caution">
    <text evidence="1">The sequence shown here is derived from an EMBL/GenBank/DDBJ whole genome shotgun (WGS) entry which is preliminary data.</text>
</comment>
<sequence length="149" mass="16449">MFHPLSTEVGMQFFKTVLMALALIVSGFSNPVFAGDKDPLFIALSSDATRRVGHVLHFAELQRARGHSLTIWLNESGILLASRKYTEKHADHQKALAELMSKGATVLICHYCMQQFDVAASDLLPGFKIGSPELIGNALFEDDTKTLSW</sequence>
<organism evidence="1 2">
    <name type="scientific">Candidatus Accumulibacter meliphilus</name>
    <dbReference type="NCBI Taxonomy" id="2211374"/>
    <lineage>
        <taxon>Bacteria</taxon>
        <taxon>Pseudomonadati</taxon>
        <taxon>Pseudomonadota</taxon>
        <taxon>Betaproteobacteria</taxon>
        <taxon>Candidatus Accumulibacter</taxon>
    </lineage>
</organism>
<accession>A0A369XMY1</accession>
<protein>
    <submittedName>
        <fullName evidence="1">DsrE/DsrF-like family protein</fullName>
    </submittedName>
</protein>
<dbReference type="AlphaFoldDB" id="A0A369XMY1"/>
<dbReference type="InterPro" id="IPR027396">
    <property type="entry name" value="DsrEFH-like"/>
</dbReference>
<reference evidence="1 2" key="1">
    <citation type="submission" date="2018-05" db="EMBL/GenBank/DDBJ databases">
        <title>Integrated omic analyses show evidence that a Ca. Accumulibacter phosphatis strain performs denitrification under micro-aerobic conditions.</title>
        <authorList>
            <person name="Camejo P.Y."/>
            <person name="Katherine M.D."/>
            <person name="Daniel N.R."/>
        </authorList>
    </citation>
    <scope>NUCLEOTIDE SEQUENCE [LARGE SCALE GENOMIC DNA]</scope>
    <source>
        <strain evidence="1">UW-LDO-IC</strain>
    </source>
</reference>
<dbReference type="Gene3D" id="3.40.1260.10">
    <property type="entry name" value="DsrEFH-like"/>
    <property type="match status" value="1"/>
</dbReference>